<feature type="transmembrane region" description="Helical" evidence="2">
    <location>
        <begin position="656"/>
        <end position="675"/>
    </location>
</feature>
<dbReference type="RefSeq" id="WP_085102175.1">
    <property type="nucleotide sequence ID" value="NZ_FWZU01000003.1"/>
</dbReference>
<organism evidence="3 4">
    <name type="scientific">Desulfovibrio gilichinskyi</name>
    <dbReference type="NCBI Taxonomy" id="1519643"/>
    <lineage>
        <taxon>Bacteria</taxon>
        <taxon>Pseudomonadati</taxon>
        <taxon>Thermodesulfobacteriota</taxon>
        <taxon>Desulfovibrionia</taxon>
        <taxon>Desulfovibrionales</taxon>
        <taxon>Desulfovibrionaceae</taxon>
        <taxon>Desulfovibrio</taxon>
    </lineage>
</organism>
<keyword evidence="4" id="KW-1185">Reference proteome</keyword>
<dbReference type="Proteomes" id="UP000192906">
    <property type="component" value="Unassembled WGS sequence"/>
</dbReference>
<name>A0A1X7DRU6_9BACT</name>
<keyword evidence="2" id="KW-0472">Membrane</keyword>
<reference evidence="4" key="1">
    <citation type="submission" date="2017-04" db="EMBL/GenBank/DDBJ databases">
        <authorList>
            <person name="Varghese N."/>
            <person name="Submissions S."/>
        </authorList>
    </citation>
    <scope>NUCLEOTIDE SEQUENCE [LARGE SCALE GENOMIC DNA]</scope>
    <source>
        <strain evidence="4">K3S</strain>
    </source>
</reference>
<dbReference type="STRING" id="1519643.SAMN06295933_2242"/>
<keyword evidence="2" id="KW-1133">Transmembrane helix</keyword>
<dbReference type="AlphaFoldDB" id="A0A1X7DRU6"/>
<evidence type="ECO:0000313" key="4">
    <source>
        <dbReference type="Proteomes" id="UP000192906"/>
    </source>
</evidence>
<sequence length="1001" mass="113795">MKMFFDNQDYELLGIVRDILNRDVATSEDRYLLAPHLSPHGIRELVGSRGLRIAYSVAHLLSSLETGGVSGRLSALRSLHDEVLAMPKGALRMNTARVLIQIMKKLVRSVDDEELCLELAHNFHEAATGKPRIVREFLDNYYLLEMPEEWNHISFDHRVHDANSKGRKSPTHLIMDAWIKGIRSLTVVYYNHVGVVESRELYEAARIMDIDVKVGIEYQVRWQDRSVGLIWTLDGFDNGRDFERFIQSKEVVKFLEEGREVALWQQKQVVKSLDHFNKHQRERLGDMFGVICPEICESDFLAFVGTGQPSFLHMGRYILELLMPVLKKRVKELKDQYKDADETRRAEIESLVAAINKFDVEMILEQFMCSDVACSIDGRIVHSELTDLPELMTLSPEEFVQRIRRIASQKRITLVPDGLTIADIICILYKCGGTIRYIEEFNLKRISLGTAKIAEEVHALRQVLNERNLLELKNIISRAIHVLENTGTVEEREVLDCLHHVLTHMGTFSYMYGGSRLQARIGSGSSGIIARTRGMGMVVADTLPSRAAKKVFFELEQGGCPIPARAEVCLDVTLTPKSSDSTFYNRSMRFLRTIPLIDGFGYEKSEDWRLTRFIACPKNKTNIAMLGGLGDSGNNFTLDHIHGSKKSRSFRYMNSTLKNGLKILLGFIPAFLTFALTKDWWLLRFFGAFIWFGITGWRNITQAVLGGGGFIRSPLSRWNDYISWSRISDSLLFTGFSVPLLDYFVKTLLLDQGFGINTHTNPVMLYGVMGLANGLYIFSHNMFRGLPRSAAFWNLLRSIFTVPLAIGLSSGIGAVLGIAGVASVEMVLQRWAAVISKLASDMVGGIIEGLADRHENIRMRLWDYERTIKSVFDCYTQLEMMFPERNGRDMLSDPEEFIAEMKSTGSDLEKIFIINALDLLRFWMFQPRARSALRLSLKHMSIEEKSIFLASQNVLFAEKEISRLLVDGLIGKSFGRPLAFYLDYGKDYLEAMKKEVLVAQH</sequence>
<protein>
    <submittedName>
        <fullName evidence="3">Uncharacterized protein</fullName>
    </submittedName>
</protein>
<dbReference type="EMBL" id="FWZU01000003">
    <property type="protein sequence ID" value="SMF20236.1"/>
    <property type="molecule type" value="Genomic_DNA"/>
</dbReference>
<keyword evidence="1" id="KW-0175">Coiled coil</keyword>
<evidence type="ECO:0000256" key="2">
    <source>
        <dbReference type="SAM" id="Phobius"/>
    </source>
</evidence>
<feature type="transmembrane region" description="Helical" evidence="2">
    <location>
        <begin position="721"/>
        <end position="744"/>
    </location>
</feature>
<gene>
    <name evidence="3" type="ORF">SAMN06295933_2242</name>
</gene>
<feature type="transmembrane region" description="Helical" evidence="2">
    <location>
        <begin position="681"/>
        <end position="700"/>
    </location>
</feature>
<proteinExistence type="predicted"/>
<evidence type="ECO:0000256" key="1">
    <source>
        <dbReference type="SAM" id="Coils"/>
    </source>
</evidence>
<feature type="transmembrane region" description="Helical" evidence="2">
    <location>
        <begin position="764"/>
        <end position="783"/>
    </location>
</feature>
<keyword evidence="2" id="KW-0812">Transmembrane</keyword>
<evidence type="ECO:0000313" key="3">
    <source>
        <dbReference type="EMBL" id="SMF20236.1"/>
    </source>
</evidence>
<dbReference type="OrthoDB" id="5427740at2"/>
<feature type="transmembrane region" description="Helical" evidence="2">
    <location>
        <begin position="795"/>
        <end position="819"/>
    </location>
</feature>
<feature type="coiled-coil region" evidence="1">
    <location>
        <begin position="323"/>
        <end position="350"/>
    </location>
</feature>
<accession>A0A1X7DRU6</accession>